<dbReference type="RefSeq" id="WP_077081835.1">
    <property type="nucleotide sequence ID" value="NZ_FUEZ01000004.1"/>
</dbReference>
<evidence type="ECO:0000256" key="1">
    <source>
        <dbReference type="SAM" id="MobiDB-lite"/>
    </source>
</evidence>
<feature type="chain" id="PRO_5015483563" description="HNH endonuclease" evidence="2">
    <location>
        <begin position="30"/>
        <end position="189"/>
    </location>
</feature>
<feature type="signal peptide" evidence="2">
    <location>
        <begin position="1"/>
        <end position="29"/>
    </location>
</feature>
<keyword evidence="2" id="KW-0732">Signal</keyword>
<sequence length="189" mass="19899">MSSTAIVIATTLTVTSSALLIGAVGTAAADVPVGPGPTYYTVQTQPTPGACHNRSAATGQTLPDPICTPSAISPKVTQDTLATTICRTGYTKSIRPPASITEIEKRENAPAYDYTGSLKDTEYDHLVPLELGGDPNDPRNLWIEPGASPNPKDGVESRLHELVCEGRVPLDGAQEAIATDWTTARDTVR</sequence>
<dbReference type="EMBL" id="FUEZ01000004">
    <property type="protein sequence ID" value="SPM43608.1"/>
    <property type="molecule type" value="Genomic_DNA"/>
</dbReference>
<dbReference type="OrthoDB" id="163358at2"/>
<keyword evidence="4" id="KW-1185">Reference proteome</keyword>
<evidence type="ECO:0008006" key="5">
    <source>
        <dbReference type="Google" id="ProtNLM"/>
    </source>
</evidence>
<dbReference type="AlphaFoldDB" id="A0A2U3PIN6"/>
<feature type="region of interest" description="Disordered" evidence="1">
    <location>
        <begin position="135"/>
        <end position="154"/>
    </location>
</feature>
<proteinExistence type="predicted"/>
<evidence type="ECO:0000313" key="3">
    <source>
        <dbReference type="EMBL" id="SPM43608.1"/>
    </source>
</evidence>
<protein>
    <recommendedName>
        <fullName evidence="5">HNH endonuclease</fullName>
    </recommendedName>
</protein>
<evidence type="ECO:0000256" key="2">
    <source>
        <dbReference type="SAM" id="SignalP"/>
    </source>
</evidence>
<evidence type="ECO:0000313" key="4">
    <source>
        <dbReference type="Proteomes" id="UP000240424"/>
    </source>
</evidence>
<gene>
    <name evidence="3" type="ORF">MNAB215_5834</name>
</gene>
<accession>A0A2U3PIN6</accession>
<dbReference type="Proteomes" id="UP000240424">
    <property type="component" value="Unassembled WGS sequence"/>
</dbReference>
<dbReference type="STRING" id="1841861.GCA_900157365_04153"/>
<reference evidence="3 4" key="1">
    <citation type="submission" date="2017-01" db="EMBL/GenBank/DDBJ databases">
        <authorList>
            <consortium name="Urmite Genomes"/>
        </authorList>
    </citation>
    <scope>NUCLEOTIDE SEQUENCE [LARGE SCALE GENOMIC DNA]</scope>
    <source>
        <strain evidence="3 4">AB215</strain>
    </source>
</reference>
<organism evidence="3 4">
    <name type="scientific">Mycobacterium numidiamassiliense</name>
    <dbReference type="NCBI Taxonomy" id="1841861"/>
    <lineage>
        <taxon>Bacteria</taxon>
        <taxon>Bacillati</taxon>
        <taxon>Actinomycetota</taxon>
        <taxon>Actinomycetes</taxon>
        <taxon>Mycobacteriales</taxon>
        <taxon>Mycobacteriaceae</taxon>
        <taxon>Mycobacterium</taxon>
    </lineage>
</organism>
<name>A0A2U3PIN6_9MYCO</name>